<dbReference type="GO" id="GO:0046872">
    <property type="term" value="F:metal ion binding"/>
    <property type="evidence" value="ECO:0007669"/>
    <property type="project" value="UniProtKB-KW"/>
</dbReference>
<keyword evidence="8" id="KW-1185">Reference proteome</keyword>
<dbReference type="Pfam" id="PF03738">
    <property type="entry name" value="GSP_synth"/>
    <property type="match status" value="1"/>
</dbReference>
<evidence type="ECO:0000259" key="6">
    <source>
        <dbReference type="Pfam" id="PF03738"/>
    </source>
</evidence>
<comment type="caution">
    <text evidence="7">The sequence shown here is derived from an EMBL/GenBank/DDBJ whole genome shotgun (WGS) entry which is preliminary data.</text>
</comment>
<dbReference type="Gene3D" id="3.30.1490.330">
    <property type="match status" value="1"/>
</dbReference>
<protein>
    <submittedName>
        <fullName evidence="7">Glutathionylspermidine synthase</fullName>
    </submittedName>
</protein>
<evidence type="ECO:0000313" key="8">
    <source>
        <dbReference type="Proteomes" id="UP000626244"/>
    </source>
</evidence>
<keyword evidence="5" id="KW-0460">Magnesium</keyword>
<accession>A0A8J3EW16</accession>
<evidence type="ECO:0000256" key="3">
    <source>
        <dbReference type="ARBA" id="ARBA00022741"/>
    </source>
</evidence>
<dbReference type="EMBL" id="BMHB01000001">
    <property type="protein sequence ID" value="GGI10345.1"/>
    <property type="molecule type" value="Genomic_DNA"/>
</dbReference>
<organism evidence="7 8">
    <name type="scientific">Gottfriedia solisilvae</name>
    <dbReference type="NCBI Taxonomy" id="1516104"/>
    <lineage>
        <taxon>Bacteria</taxon>
        <taxon>Bacillati</taxon>
        <taxon>Bacillota</taxon>
        <taxon>Bacilli</taxon>
        <taxon>Bacillales</taxon>
        <taxon>Bacillaceae</taxon>
        <taxon>Gottfriedia</taxon>
    </lineage>
</organism>
<dbReference type="InterPro" id="IPR016185">
    <property type="entry name" value="PreATP-grasp_dom_sf"/>
</dbReference>
<evidence type="ECO:0000256" key="5">
    <source>
        <dbReference type="ARBA" id="ARBA00022842"/>
    </source>
</evidence>
<dbReference type="SUPFAM" id="SSF56059">
    <property type="entry name" value="Glutathione synthetase ATP-binding domain-like"/>
    <property type="match status" value="1"/>
</dbReference>
<name>A0A8J3EW16_9BACI</name>
<gene>
    <name evidence="7" type="ORF">GCM10007380_02330</name>
</gene>
<keyword evidence="2" id="KW-0479">Metal-binding</keyword>
<evidence type="ECO:0000313" key="7">
    <source>
        <dbReference type="EMBL" id="GGI10345.1"/>
    </source>
</evidence>
<feature type="domain" description="Glutathionylspermidine synthase pre-ATP-grasp-like" evidence="6">
    <location>
        <begin position="26"/>
        <end position="406"/>
    </location>
</feature>
<reference evidence="8" key="1">
    <citation type="journal article" date="2019" name="Int. J. Syst. Evol. Microbiol.">
        <title>The Global Catalogue of Microorganisms (GCM) 10K type strain sequencing project: providing services to taxonomists for standard genome sequencing and annotation.</title>
        <authorList>
            <consortium name="The Broad Institute Genomics Platform"/>
            <consortium name="The Broad Institute Genome Sequencing Center for Infectious Disease"/>
            <person name="Wu L."/>
            <person name="Ma J."/>
        </authorList>
    </citation>
    <scope>NUCLEOTIDE SEQUENCE [LARGE SCALE GENOMIC DNA]</scope>
    <source>
        <strain evidence="8">CGMCC 1.14993</strain>
    </source>
</reference>
<dbReference type="OrthoDB" id="9765517at2"/>
<sequence>MDNADLTKHQRLRNELFQRLPDFWADLQSSYYALLDIYKFTKEEVDEIHMITEQIGSIYDKTARLMRQLPDDVFYMLGYSKEVIPYLRHKAIVSEGIIRRIDLVQTENGWKHYECNSDTPTFIMETHHVNGFVADYFKVKDPNSESELQLSQVINQLINNSIRGLENPIIVFTAHGDHEEDWKTAKYIQSLYKGESQLISLDSLQIIENDGLYTPSGERIHILYRQTYPIEHMELDKSVDGTMIGLALLDLVETGKLIMFNPISAFLLQSKAVQALIWNLHVDNSDVFTEEEHGIIEKYFLPTYLEPDYFIEHHIAYVEKPAFGREGDTIKIIDGEKNQHSQHNTYRNQVMVYQEFSPLPKKKVMTPEGLLELHILVGSFLIKENYGAIGIRAGNIITGNESCFLPVGMIDEAKEK</sequence>
<dbReference type="InterPro" id="IPR005494">
    <property type="entry name" value="GSPS_pre-ATP-grasp-like_dom"/>
</dbReference>
<proteinExistence type="predicted"/>
<dbReference type="Proteomes" id="UP000626244">
    <property type="component" value="Unassembled WGS sequence"/>
</dbReference>
<dbReference type="SUPFAM" id="SSF52440">
    <property type="entry name" value="PreATP-grasp domain"/>
    <property type="match status" value="1"/>
</dbReference>
<keyword evidence="1" id="KW-0436">Ligase</keyword>
<evidence type="ECO:0000256" key="1">
    <source>
        <dbReference type="ARBA" id="ARBA00022598"/>
    </source>
</evidence>
<keyword evidence="3" id="KW-0547">Nucleotide-binding</keyword>
<dbReference type="GO" id="GO:0016874">
    <property type="term" value="F:ligase activity"/>
    <property type="evidence" value="ECO:0007669"/>
    <property type="project" value="UniProtKB-KW"/>
</dbReference>
<keyword evidence="4" id="KW-0067">ATP-binding</keyword>
<evidence type="ECO:0000256" key="2">
    <source>
        <dbReference type="ARBA" id="ARBA00022723"/>
    </source>
</evidence>
<dbReference type="GO" id="GO:0005524">
    <property type="term" value="F:ATP binding"/>
    <property type="evidence" value="ECO:0007669"/>
    <property type="project" value="UniProtKB-KW"/>
</dbReference>
<evidence type="ECO:0000256" key="4">
    <source>
        <dbReference type="ARBA" id="ARBA00022840"/>
    </source>
</evidence>
<dbReference type="AlphaFoldDB" id="A0A8J3EW16"/>
<dbReference type="RefSeq" id="WP_088003555.1">
    <property type="nucleotide sequence ID" value="NZ_BMHB01000001.1"/>
</dbReference>